<dbReference type="EnsemblMetazoa" id="CapteT205894">
    <property type="protein sequence ID" value="CapteP205894"/>
    <property type="gene ID" value="CapteG205894"/>
</dbReference>
<feature type="region of interest" description="Disordered" evidence="6">
    <location>
        <begin position="1"/>
        <end position="28"/>
    </location>
</feature>
<dbReference type="InterPro" id="IPR001841">
    <property type="entry name" value="Znf_RING"/>
</dbReference>
<proteinExistence type="predicted"/>
<keyword evidence="1" id="KW-0808">Transferase</keyword>
<dbReference type="SMART" id="SM00184">
    <property type="entry name" value="RING"/>
    <property type="match status" value="1"/>
</dbReference>
<dbReference type="Gene3D" id="3.30.40.10">
    <property type="entry name" value="Zinc/RING finger domain, C3HC4 (zinc finger)"/>
    <property type="match status" value="1"/>
</dbReference>
<evidence type="ECO:0000256" key="1">
    <source>
        <dbReference type="ARBA" id="ARBA00022679"/>
    </source>
</evidence>
<dbReference type="CDD" id="cd16521">
    <property type="entry name" value="RING-HC_MKRN"/>
    <property type="match status" value="1"/>
</dbReference>
<reference evidence="8" key="3">
    <citation type="submission" date="2015-06" db="UniProtKB">
        <authorList>
            <consortium name="EnsemblMetazoa"/>
        </authorList>
    </citation>
    <scope>IDENTIFICATION</scope>
</reference>
<keyword evidence="9" id="KW-1185">Reference proteome</keyword>
<evidence type="ECO:0000256" key="4">
    <source>
        <dbReference type="ARBA" id="ARBA00022833"/>
    </source>
</evidence>
<dbReference type="Proteomes" id="UP000014760">
    <property type="component" value="Unassembled WGS sequence"/>
</dbReference>
<accession>X2A7W4</accession>
<reference evidence="9" key="2">
    <citation type="journal article" date="2013" name="Nature">
        <title>Insights into bilaterian evolution from three spiralian genomes.</title>
        <authorList>
            <person name="Simakov O."/>
            <person name="Marletaz F."/>
            <person name="Cho S.J."/>
            <person name="Edsinger-Gonzales E."/>
            <person name="Havlak P."/>
            <person name="Hellsten U."/>
            <person name="Kuo D.H."/>
            <person name="Larsson T."/>
            <person name="Lv J."/>
            <person name="Arendt D."/>
            <person name="Savage R."/>
            <person name="Osoegawa K."/>
            <person name="de Jong P."/>
            <person name="Grimwood J."/>
            <person name="Chapman J.A."/>
            <person name="Shapiro H."/>
            <person name="Aerts A."/>
            <person name="Otillar R.P."/>
            <person name="Terry A.Y."/>
            <person name="Boore J.L."/>
            <person name="Grigoriev I.V."/>
            <person name="Lindberg D.R."/>
            <person name="Seaver E.C."/>
            <person name="Weisblat D.A."/>
            <person name="Putnam N.H."/>
            <person name="Rokhsar D.S."/>
        </authorList>
    </citation>
    <scope>NUCLEOTIDE SEQUENCE</scope>
    <source>
        <strain evidence="9">I ESC-2004</strain>
    </source>
</reference>
<sequence>MPPQTESRQGEDNAHKKRPCSSPRVPVPEFVPGTQWINPNSSIGADGDQVVTSLRITLRKDIREFGPGKKWTVGKSNNDDELEEIIRSLTRQSADKICCLCEESMTKREFGMLSHCNHVFCVECLRGWRCAPGKSHMLKRTCPKCHVISKTAIASPVWISDPCTKAKRMNTVRPLQ</sequence>
<keyword evidence="4" id="KW-0862">Zinc</keyword>
<dbReference type="InterPro" id="IPR013083">
    <property type="entry name" value="Znf_RING/FYVE/PHD"/>
</dbReference>
<dbReference type="GO" id="GO:0061630">
    <property type="term" value="F:ubiquitin protein ligase activity"/>
    <property type="evidence" value="ECO:0007669"/>
    <property type="project" value="InterPro"/>
</dbReference>
<evidence type="ECO:0000313" key="8">
    <source>
        <dbReference type="EnsemblMetazoa" id="CapteP205894"/>
    </source>
</evidence>
<dbReference type="PROSITE" id="PS50089">
    <property type="entry name" value="ZF_RING_2"/>
    <property type="match status" value="1"/>
</dbReference>
<dbReference type="GO" id="GO:0008270">
    <property type="term" value="F:zinc ion binding"/>
    <property type="evidence" value="ECO:0007669"/>
    <property type="project" value="UniProtKB-KW"/>
</dbReference>
<dbReference type="InterPro" id="IPR045072">
    <property type="entry name" value="MKRN-like"/>
</dbReference>
<dbReference type="PROSITE" id="PS00518">
    <property type="entry name" value="ZF_RING_1"/>
    <property type="match status" value="1"/>
</dbReference>
<evidence type="ECO:0000256" key="3">
    <source>
        <dbReference type="ARBA" id="ARBA00022771"/>
    </source>
</evidence>
<dbReference type="GO" id="GO:0000209">
    <property type="term" value="P:protein polyubiquitination"/>
    <property type="evidence" value="ECO:0007669"/>
    <property type="project" value="InterPro"/>
</dbReference>
<dbReference type="HOGENOM" id="CLU_1526637_0_0_1"/>
<dbReference type="SUPFAM" id="SSF57850">
    <property type="entry name" value="RING/U-box"/>
    <property type="match status" value="1"/>
</dbReference>
<evidence type="ECO:0000313" key="9">
    <source>
        <dbReference type="Proteomes" id="UP000014760"/>
    </source>
</evidence>
<dbReference type="AlphaFoldDB" id="X2A7W4"/>
<dbReference type="InterPro" id="IPR017907">
    <property type="entry name" value="Znf_RING_CS"/>
</dbReference>
<name>X2A7W4_CAPTE</name>
<evidence type="ECO:0000256" key="2">
    <source>
        <dbReference type="ARBA" id="ARBA00022723"/>
    </source>
</evidence>
<dbReference type="PANTHER" id="PTHR11224">
    <property type="entry name" value="MAKORIN-RELATED"/>
    <property type="match status" value="1"/>
</dbReference>
<feature type="domain" description="RING-type" evidence="7">
    <location>
        <begin position="98"/>
        <end position="146"/>
    </location>
</feature>
<keyword evidence="2" id="KW-0479">Metal-binding</keyword>
<dbReference type="PANTHER" id="PTHR11224:SF10">
    <property type="entry name" value="IP09428P-RELATED"/>
    <property type="match status" value="1"/>
</dbReference>
<evidence type="ECO:0000259" key="7">
    <source>
        <dbReference type="PROSITE" id="PS50089"/>
    </source>
</evidence>
<dbReference type="EMBL" id="AMQN01015038">
    <property type="status" value="NOT_ANNOTATED_CDS"/>
    <property type="molecule type" value="Genomic_DNA"/>
</dbReference>
<evidence type="ECO:0000256" key="5">
    <source>
        <dbReference type="PROSITE-ProRule" id="PRU00175"/>
    </source>
</evidence>
<organism evidence="8 9">
    <name type="scientific">Capitella teleta</name>
    <name type="common">Polychaete worm</name>
    <dbReference type="NCBI Taxonomy" id="283909"/>
    <lineage>
        <taxon>Eukaryota</taxon>
        <taxon>Metazoa</taxon>
        <taxon>Spiralia</taxon>
        <taxon>Lophotrochozoa</taxon>
        <taxon>Annelida</taxon>
        <taxon>Polychaeta</taxon>
        <taxon>Sedentaria</taxon>
        <taxon>Scolecida</taxon>
        <taxon>Capitellidae</taxon>
        <taxon>Capitella</taxon>
    </lineage>
</organism>
<reference evidence="9" key="1">
    <citation type="submission" date="2012-12" db="EMBL/GenBank/DDBJ databases">
        <authorList>
            <person name="Hellsten U."/>
            <person name="Grimwood J."/>
            <person name="Chapman J.A."/>
            <person name="Shapiro H."/>
            <person name="Aerts A."/>
            <person name="Otillar R.P."/>
            <person name="Terry A.Y."/>
            <person name="Boore J.L."/>
            <person name="Simakov O."/>
            <person name="Marletaz F."/>
            <person name="Cho S.-J."/>
            <person name="Edsinger-Gonzales E."/>
            <person name="Havlak P."/>
            <person name="Kuo D.-H."/>
            <person name="Larsson T."/>
            <person name="Lv J."/>
            <person name="Arendt D."/>
            <person name="Savage R."/>
            <person name="Osoegawa K."/>
            <person name="de Jong P."/>
            <person name="Lindberg D.R."/>
            <person name="Seaver E.C."/>
            <person name="Weisblat D.A."/>
            <person name="Putnam N.H."/>
            <person name="Grigoriev I.V."/>
            <person name="Rokhsar D.S."/>
        </authorList>
    </citation>
    <scope>NUCLEOTIDE SEQUENCE</scope>
    <source>
        <strain evidence="9">I ESC-2004</strain>
    </source>
</reference>
<evidence type="ECO:0000256" key="6">
    <source>
        <dbReference type="SAM" id="MobiDB-lite"/>
    </source>
</evidence>
<keyword evidence="3 5" id="KW-0863">Zinc-finger</keyword>
<protein>
    <recommendedName>
        <fullName evidence="7">RING-type domain-containing protein</fullName>
    </recommendedName>
</protein>